<feature type="transmembrane region" description="Helical" evidence="5">
    <location>
        <begin position="69"/>
        <end position="86"/>
    </location>
</feature>
<dbReference type="Pfam" id="PF01694">
    <property type="entry name" value="Rhomboid"/>
    <property type="match status" value="1"/>
</dbReference>
<dbReference type="PANTHER" id="PTHR43066:SF5">
    <property type="entry name" value="RHOMBOID-LIKE PROTEIN 11, CHLOROPLASTIC-RELATED"/>
    <property type="match status" value="1"/>
</dbReference>
<gene>
    <name evidence="7" type="ORF">BBG48_008125</name>
</gene>
<comment type="caution">
    <text evidence="7">The sequence shown here is derived from an EMBL/GenBank/DDBJ whole genome shotgun (WGS) entry which is preliminary data.</text>
</comment>
<dbReference type="InterPro" id="IPR022764">
    <property type="entry name" value="Peptidase_S54_rhomboid_dom"/>
</dbReference>
<keyword evidence="8" id="KW-1185">Reference proteome</keyword>
<dbReference type="PANTHER" id="PTHR43066">
    <property type="entry name" value="RHOMBOID-RELATED PROTEIN"/>
    <property type="match status" value="1"/>
</dbReference>
<proteinExistence type="predicted"/>
<feature type="domain" description="Peptidase S54 rhomboid" evidence="6">
    <location>
        <begin position="56"/>
        <end position="188"/>
    </location>
</feature>
<dbReference type="Gene3D" id="1.20.1540.10">
    <property type="entry name" value="Rhomboid-like"/>
    <property type="match status" value="1"/>
</dbReference>
<evidence type="ECO:0000256" key="1">
    <source>
        <dbReference type="ARBA" id="ARBA00004141"/>
    </source>
</evidence>
<keyword evidence="7" id="KW-0645">Protease</keyword>
<reference evidence="7 8" key="1">
    <citation type="journal article" date="2016" name="Genome Announc.">
        <title>Draft Genome Sequence of Criibacterium bergeronii gen. nov., sp. nov., Strain CCRI-22567T, Isolated from a Vaginal Sample from a Woman with Bacterial Vaginosis.</title>
        <authorList>
            <person name="Maheux A.F."/>
            <person name="Berube E."/>
            <person name="Boudreau D.K."/>
            <person name="Raymond F."/>
            <person name="Corbeil J."/>
            <person name="Roy P.H."/>
            <person name="Boissinot M."/>
            <person name="Omar R.F."/>
        </authorList>
    </citation>
    <scope>NUCLEOTIDE SEQUENCE [LARGE SCALE GENOMIC DNA]</scope>
    <source>
        <strain evidence="7 8">CCRI-22567</strain>
    </source>
</reference>
<dbReference type="SUPFAM" id="SSF144091">
    <property type="entry name" value="Rhomboid-like"/>
    <property type="match status" value="1"/>
</dbReference>
<dbReference type="GO" id="GO:0006508">
    <property type="term" value="P:proteolysis"/>
    <property type="evidence" value="ECO:0007669"/>
    <property type="project" value="UniProtKB-KW"/>
</dbReference>
<keyword evidence="2 5" id="KW-0812">Transmembrane</keyword>
<dbReference type="GO" id="GO:0004252">
    <property type="term" value="F:serine-type endopeptidase activity"/>
    <property type="evidence" value="ECO:0007669"/>
    <property type="project" value="InterPro"/>
</dbReference>
<dbReference type="Proteomes" id="UP000093352">
    <property type="component" value="Unassembled WGS sequence"/>
</dbReference>
<evidence type="ECO:0000256" key="5">
    <source>
        <dbReference type="SAM" id="Phobius"/>
    </source>
</evidence>
<accession>A0A371IK55</accession>
<sequence>MSSYRKRLIISFNSPVVLGFTFACLVVLVLDKFTLGMSTNMLFSVYRSSMLDPLTYVRFFGHVLGHADWGHFFGNMMLFLVIGPLLEEKYGSKKLLFVILVTAFVTGVINFIFFPRTQLLGASGVVFAFILLASMTSIKGGEIPVTFILVAVIYIGQQVYEGTFIQDNVSNLTHIIGGLVGSTLGFMLNTKKFKKKW</sequence>
<feature type="transmembrane region" description="Helical" evidence="5">
    <location>
        <begin position="95"/>
        <end position="113"/>
    </location>
</feature>
<feature type="transmembrane region" description="Helical" evidence="5">
    <location>
        <begin position="119"/>
        <end position="136"/>
    </location>
</feature>
<evidence type="ECO:0000259" key="6">
    <source>
        <dbReference type="Pfam" id="PF01694"/>
    </source>
</evidence>
<evidence type="ECO:0000256" key="2">
    <source>
        <dbReference type="ARBA" id="ARBA00022692"/>
    </source>
</evidence>
<evidence type="ECO:0000313" key="7">
    <source>
        <dbReference type="EMBL" id="RDY20851.1"/>
    </source>
</evidence>
<evidence type="ECO:0000313" key="8">
    <source>
        <dbReference type="Proteomes" id="UP000093352"/>
    </source>
</evidence>
<organism evidence="7 8">
    <name type="scientific">Criibacterium bergeronii</name>
    <dbReference type="NCBI Taxonomy" id="1871336"/>
    <lineage>
        <taxon>Bacteria</taxon>
        <taxon>Bacillati</taxon>
        <taxon>Bacillota</taxon>
        <taxon>Clostridia</taxon>
        <taxon>Peptostreptococcales</taxon>
        <taxon>Filifactoraceae</taxon>
        <taxon>Criibacterium</taxon>
    </lineage>
</organism>
<dbReference type="RefSeq" id="WP_068912985.1">
    <property type="nucleotide sequence ID" value="NZ_MBEW02000019.1"/>
</dbReference>
<dbReference type="GO" id="GO:0016020">
    <property type="term" value="C:membrane"/>
    <property type="evidence" value="ECO:0007669"/>
    <property type="project" value="UniProtKB-SubCell"/>
</dbReference>
<comment type="subcellular location">
    <subcellularLocation>
        <location evidence="1">Membrane</location>
        <topology evidence="1">Multi-pass membrane protein</topology>
    </subcellularLocation>
</comment>
<keyword evidence="7" id="KW-0378">Hydrolase</keyword>
<dbReference type="AlphaFoldDB" id="A0A371IK55"/>
<feature type="transmembrane region" description="Helical" evidence="5">
    <location>
        <begin position="143"/>
        <end position="160"/>
    </location>
</feature>
<name>A0A371IK55_9FIRM</name>
<dbReference type="InterPro" id="IPR035952">
    <property type="entry name" value="Rhomboid-like_sf"/>
</dbReference>
<protein>
    <submittedName>
        <fullName evidence="7">Rhomboid family intramembrane serine protease</fullName>
    </submittedName>
</protein>
<dbReference type="PROSITE" id="PS51257">
    <property type="entry name" value="PROKAR_LIPOPROTEIN"/>
    <property type="match status" value="1"/>
</dbReference>
<evidence type="ECO:0000256" key="3">
    <source>
        <dbReference type="ARBA" id="ARBA00022989"/>
    </source>
</evidence>
<dbReference type="STRING" id="1871336.BBG48_08760"/>
<feature type="transmembrane region" description="Helical" evidence="5">
    <location>
        <begin position="172"/>
        <end position="190"/>
    </location>
</feature>
<keyword evidence="4 5" id="KW-0472">Membrane</keyword>
<dbReference type="EMBL" id="MBEW02000019">
    <property type="protein sequence ID" value="RDY20851.1"/>
    <property type="molecule type" value="Genomic_DNA"/>
</dbReference>
<keyword evidence="3 5" id="KW-1133">Transmembrane helix</keyword>
<evidence type="ECO:0000256" key="4">
    <source>
        <dbReference type="ARBA" id="ARBA00023136"/>
    </source>
</evidence>
<feature type="transmembrane region" description="Helical" evidence="5">
    <location>
        <begin position="12"/>
        <end position="30"/>
    </location>
</feature>